<dbReference type="EMBL" id="JBHSNB010000003">
    <property type="protein sequence ID" value="MFC5586610.1"/>
    <property type="molecule type" value="Genomic_DNA"/>
</dbReference>
<sequence>MAIQLKDRMRDIRDFLRSHRHERQATTAAGRHFGDMESVLGRAASMIDDTLNLAETASRSVLSATQKHELVLWPLSDYFGDQESGERAFRRHMYRAARTLARTLEADAEPPVIREAGFTAAHEALRRRQGSMVLALKNAAEPEKKHALIAGMLAHLIQEICHSALSDQAAPPSRQASKACILVFAPGLLTSALMAFGESLPVSDLFDIATLAISARQDRMAHSLGADQPISDLAAIFEALLIHLP</sequence>
<proteinExistence type="predicted"/>
<protein>
    <submittedName>
        <fullName evidence="1">Uncharacterized protein</fullName>
    </submittedName>
</protein>
<reference evidence="2" key="1">
    <citation type="journal article" date="2019" name="Int. J. Syst. Evol. Microbiol.">
        <title>The Global Catalogue of Microorganisms (GCM) 10K type strain sequencing project: providing services to taxonomists for standard genome sequencing and annotation.</title>
        <authorList>
            <consortium name="The Broad Institute Genomics Platform"/>
            <consortium name="The Broad Institute Genome Sequencing Center for Infectious Disease"/>
            <person name="Wu L."/>
            <person name="Ma J."/>
        </authorList>
    </citation>
    <scope>NUCLEOTIDE SEQUENCE [LARGE SCALE GENOMIC DNA]</scope>
    <source>
        <strain evidence="2">JCM 3366</strain>
    </source>
</reference>
<name>A0ABW0TDW0_9HYPH</name>
<organism evidence="1 2">
    <name type="scientific">Nitratireductor kimnyeongensis</name>
    <dbReference type="NCBI Taxonomy" id="430679"/>
    <lineage>
        <taxon>Bacteria</taxon>
        <taxon>Pseudomonadati</taxon>
        <taxon>Pseudomonadota</taxon>
        <taxon>Alphaproteobacteria</taxon>
        <taxon>Hyphomicrobiales</taxon>
        <taxon>Phyllobacteriaceae</taxon>
        <taxon>Nitratireductor</taxon>
    </lineage>
</organism>
<evidence type="ECO:0000313" key="1">
    <source>
        <dbReference type="EMBL" id="MFC5586610.1"/>
    </source>
</evidence>
<keyword evidence="2" id="KW-1185">Reference proteome</keyword>
<comment type="caution">
    <text evidence="1">The sequence shown here is derived from an EMBL/GenBank/DDBJ whole genome shotgun (WGS) entry which is preliminary data.</text>
</comment>
<accession>A0ABW0TDW0</accession>
<dbReference type="RefSeq" id="WP_223022017.1">
    <property type="nucleotide sequence ID" value="NZ_CP078143.1"/>
</dbReference>
<evidence type="ECO:0000313" key="2">
    <source>
        <dbReference type="Proteomes" id="UP001596107"/>
    </source>
</evidence>
<gene>
    <name evidence="1" type="ORF">ACFPOD_15955</name>
</gene>
<dbReference type="Proteomes" id="UP001596107">
    <property type="component" value="Unassembled WGS sequence"/>
</dbReference>